<evidence type="ECO:0000313" key="2">
    <source>
        <dbReference type="Proteomes" id="UP001500420"/>
    </source>
</evidence>
<evidence type="ECO:0000313" key="1">
    <source>
        <dbReference type="EMBL" id="GAA0673879.1"/>
    </source>
</evidence>
<dbReference type="Pfam" id="PF26422">
    <property type="entry name" value="Halo_JAB_MPN"/>
    <property type="match status" value="1"/>
</dbReference>
<dbReference type="RefSeq" id="WP_343773991.1">
    <property type="nucleotide sequence ID" value="NZ_BAAADV010000004.1"/>
</dbReference>
<sequence>MSPDTDVYVTKGLLDVLLELADDEDPEAISAALAVTPAGELDWSTTSDGATESDSLIDTAGAADLDPGTSVFTDLFLPQERRSVNAVFGMNMTIPPHQTQGRFLSHPLGRLEVTKEDDLHEVVLVAVPPWDGDAVAAFDRRGRRRKLIVLDAAPPLGQLEDFDEAQSM</sequence>
<proteinExistence type="predicted"/>
<organism evidence="1 2">
    <name type="scientific">Natronoarchaeum mannanilyticum</name>
    <dbReference type="NCBI Taxonomy" id="926360"/>
    <lineage>
        <taxon>Archaea</taxon>
        <taxon>Methanobacteriati</taxon>
        <taxon>Methanobacteriota</taxon>
        <taxon>Stenosarchaea group</taxon>
        <taxon>Halobacteria</taxon>
        <taxon>Halobacteriales</taxon>
        <taxon>Natronoarchaeaceae</taxon>
    </lineage>
</organism>
<dbReference type="AlphaFoldDB" id="A0AAV3TBH4"/>
<comment type="caution">
    <text evidence="1">The sequence shown here is derived from an EMBL/GenBank/DDBJ whole genome shotgun (WGS) entry which is preliminary data.</text>
</comment>
<protein>
    <submittedName>
        <fullName evidence="1">Uncharacterized protein</fullName>
    </submittedName>
</protein>
<name>A0AAV3TBH4_9EURY</name>
<accession>A0AAV3TBH4</accession>
<dbReference type="Proteomes" id="UP001500420">
    <property type="component" value="Unassembled WGS sequence"/>
</dbReference>
<reference evidence="1 2" key="1">
    <citation type="journal article" date="2019" name="Int. J. Syst. Evol. Microbiol.">
        <title>The Global Catalogue of Microorganisms (GCM) 10K type strain sequencing project: providing services to taxonomists for standard genome sequencing and annotation.</title>
        <authorList>
            <consortium name="The Broad Institute Genomics Platform"/>
            <consortium name="The Broad Institute Genome Sequencing Center for Infectious Disease"/>
            <person name="Wu L."/>
            <person name="Ma J."/>
        </authorList>
    </citation>
    <scope>NUCLEOTIDE SEQUENCE [LARGE SCALE GENOMIC DNA]</scope>
    <source>
        <strain evidence="1 2">JCM 16328</strain>
    </source>
</reference>
<dbReference type="EMBL" id="BAAADV010000004">
    <property type="protein sequence ID" value="GAA0673879.1"/>
    <property type="molecule type" value="Genomic_DNA"/>
</dbReference>
<dbReference type="InterPro" id="IPR058877">
    <property type="entry name" value="JAB/MPN_dom-containing"/>
</dbReference>
<gene>
    <name evidence="1" type="ORF">GCM10009020_21260</name>
</gene>
<keyword evidence="2" id="KW-1185">Reference proteome</keyword>